<gene>
    <name evidence="3" type="ORF">DCMF_26955</name>
</gene>
<dbReference type="SMART" id="SM00530">
    <property type="entry name" value="HTH_XRE"/>
    <property type="match status" value="1"/>
</dbReference>
<dbReference type="GO" id="GO:0003700">
    <property type="term" value="F:DNA-binding transcription factor activity"/>
    <property type="evidence" value="ECO:0007669"/>
    <property type="project" value="TreeGrafter"/>
</dbReference>
<name>A0A3G1KZU5_FORW1</name>
<dbReference type="AlphaFoldDB" id="A0A3G1KZU5"/>
<dbReference type="InterPro" id="IPR001387">
    <property type="entry name" value="Cro/C1-type_HTH"/>
</dbReference>
<protein>
    <submittedName>
        <fullName evidence="3">DNA-binding protein</fullName>
    </submittedName>
</protein>
<dbReference type="Gene3D" id="1.10.260.40">
    <property type="entry name" value="lambda repressor-like DNA-binding domains"/>
    <property type="match status" value="1"/>
</dbReference>
<dbReference type="Proteomes" id="UP000323521">
    <property type="component" value="Chromosome"/>
</dbReference>
<dbReference type="GO" id="GO:0005829">
    <property type="term" value="C:cytosol"/>
    <property type="evidence" value="ECO:0007669"/>
    <property type="project" value="TreeGrafter"/>
</dbReference>
<dbReference type="InterPro" id="IPR014710">
    <property type="entry name" value="RmlC-like_jellyroll"/>
</dbReference>
<keyword evidence="4" id="KW-1185">Reference proteome</keyword>
<dbReference type="OrthoDB" id="9814553at2"/>
<dbReference type="EMBL" id="CP017634">
    <property type="protein sequence ID" value="ATW27909.1"/>
    <property type="molecule type" value="Genomic_DNA"/>
</dbReference>
<organism evidence="3 4">
    <name type="scientific">Formimonas warabiya</name>
    <dbReference type="NCBI Taxonomy" id="1761012"/>
    <lineage>
        <taxon>Bacteria</taxon>
        <taxon>Bacillati</taxon>
        <taxon>Bacillota</taxon>
        <taxon>Clostridia</taxon>
        <taxon>Eubacteriales</taxon>
        <taxon>Peptococcaceae</taxon>
        <taxon>Candidatus Formimonas</taxon>
    </lineage>
</organism>
<evidence type="ECO:0000256" key="1">
    <source>
        <dbReference type="ARBA" id="ARBA00023125"/>
    </source>
</evidence>
<dbReference type="Gene3D" id="2.60.120.10">
    <property type="entry name" value="Jelly Rolls"/>
    <property type="match status" value="1"/>
</dbReference>
<accession>A0A3G1KZU5</accession>
<dbReference type="PANTHER" id="PTHR46797:SF25">
    <property type="entry name" value="TRANSCRIPTIONAL REGULATOR"/>
    <property type="match status" value="1"/>
</dbReference>
<dbReference type="SUPFAM" id="SSF51182">
    <property type="entry name" value="RmlC-like cupins"/>
    <property type="match status" value="1"/>
</dbReference>
<reference evidence="3 4" key="1">
    <citation type="submission" date="2016-10" db="EMBL/GenBank/DDBJ databases">
        <title>Complete Genome Sequence of Peptococcaceae strain DCMF.</title>
        <authorList>
            <person name="Edwards R.J."/>
            <person name="Holland S.I."/>
            <person name="Deshpande N.P."/>
            <person name="Wong Y.K."/>
            <person name="Ertan H."/>
            <person name="Manefield M."/>
            <person name="Russell T.L."/>
            <person name="Lee M.J."/>
        </authorList>
    </citation>
    <scope>NUCLEOTIDE SEQUENCE [LARGE SCALE GENOMIC DNA]</scope>
    <source>
        <strain evidence="3 4">DCMF</strain>
    </source>
</reference>
<dbReference type="InterPro" id="IPR010982">
    <property type="entry name" value="Lambda_DNA-bd_dom_sf"/>
</dbReference>
<dbReference type="CDD" id="cd02209">
    <property type="entry name" value="cupin_XRE_C"/>
    <property type="match status" value="1"/>
</dbReference>
<dbReference type="Pfam" id="PF01381">
    <property type="entry name" value="HTH_3"/>
    <property type="match status" value="1"/>
</dbReference>
<dbReference type="CDD" id="cd00093">
    <property type="entry name" value="HTH_XRE"/>
    <property type="match status" value="1"/>
</dbReference>
<dbReference type="PROSITE" id="PS50943">
    <property type="entry name" value="HTH_CROC1"/>
    <property type="match status" value="1"/>
</dbReference>
<dbReference type="InterPro" id="IPR013096">
    <property type="entry name" value="Cupin_2"/>
</dbReference>
<dbReference type="InterPro" id="IPR011051">
    <property type="entry name" value="RmlC_Cupin_sf"/>
</dbReference>
<proteinExistence type="predicted"/>
<sequence>MNKELGQKIKEVRTSKGMTLKDLSEKTNLSISFLSLVERGLASIAIASLQSVAEVLGVDLAYFFSMPSKHEKMICRSYEQEAVLVEHSKNVYCSLASNFEDQKMDPMFTILLPGQQRSDIAPVTHHGEEFCYVLEGILTYMIEDKEYELYPGDSIHIPSSIPHNWANFTNKLVKVIIVVSPKIFE</sequence>
<evidence type="ECO:0000313" key="4">
    <source>
        <dbReference type="Proteomes" id="UP000323521"/>
    </source>
</evidence>
<feature type="domain" description="HTH cro/C1-type" evidence="2">
    <location>
        <begin position="9"/>
        <end position="63"/>
    </location>
</feature>
<dbReference type="InterPro" id="IPR050807">
    <property type="entry name" value="TransReg_Diox_bact_type"/>
</dbReference>
<evidence type="ECO:0000313" key="3">
    <source>
        <dbReference type="EMBL" id="ATW27909.1"/>
    </source>
</evidence>
<evidence type="ECO:0000259" key="2">
    <source>
        <dbReference type="PROSITE" id="PS50943"/>
    </source>
</evidence>
<dbReference type="SUPFAM" id="SSF47413">
    <property type="entry name" value="lambda repressor-like DNA-binding domains"/>
    <property type="match status" value="1"/>
</dbReference>
<dbReference type="GO" id="GO:0003677">
    <property type="term" value="F:DNA binding"/>
    <property type="evidence" value="ECO:0007669"/>
    <property type="project" value="UniProtKB-KW"/>
</dbReference>
<dbReference type="Pfam" id="PF07883">
    <property type="entry name" value="Cupin_2"/>
    <property type="match status" value="1"/>
</dbReference>
<dbReference type="RefSeq" id="WP_148137301.1">
    <property type="nucleotide sequence ID" value="NZ_CP017634.1"/>
</dbReference>
<keyword evidence="1 3" id="KW-0238">DNA-binding</keyword>
<dbReference type="KEGG" id="fwa:DCMF_26955"/>
<dbReference type="PANTHER" id="PTHR46797">
    <property type="entry name" value="HTH-TYPE TRANSCRIPTIONAL REGULATOR"/>
    <property type="match status" value="1"/>
</dbReference>